<proteinExistence type="predicted"/>
<protein>
    <submittedName>
        <fullName evidence="4">Prepilin-type N-terminal cleavage/methylation domain-containing protein</fullName>
    </submittedName>
</protein>
<dbReference type="NCBIfam" id="NF040982">
    <property type="entry name" value="ComGD"/>
    <property type="match status" value="1"/>
</dbReference>
<name>A0A7X2IZP6_9BACI</name>
<dbReference type="AlphaFoldDB" id="A0A7X2IZP6"/>
<dbReference type="EMBL" id="WKKI01000018">
    <property type="protein sequence ID" value="MRX72614.1"/>
    <property type="molecule type" value="Genomic_DNA"/>
</dbReference>
<keyword evidence="5" id="KW-1185">Reference proteome</keyword>
<dbReference type="InterPro" id="IPR045584">
    <property type="entry name" value="Pilin-like"/>
</dbReference>
<accession>A0A7X2IZP6</accession>
<dbReference type="RefSeq" id="WP_154307776.1">
    <property type="nucleotide sequence ID" value="NZ_WKKI01000018.1"/>
</dbReference>
<keyword evidence="2" id="KW-0178">Competence</keyword>
<evidence type="ECO:0000256" key="1">
    <source>
        <dbReference type="ARBA" id="ARBA00004241"/>
    </source>
</evidence>
<reference evidence="4 5" key="1">
    <citation type="submission" date="2019-11" db="EMBL/GenBank/DDBJ databases">
        <title>Bacillus lacus genome.</title>
        <authorList>
            <person name="Allen C.J."/>
            <person name="Newman J.D."/>
        </authorList>
    </citation>
    <scope>NUCLEOTIDE SEQUENCE [LARGE SCALE GENOMIC DNA]</scope>
    <source>
        <strain evidence="4 5">KCTC 33946</strain>
    </source>
</reference>
<organism evidence="4 5">
    <name type="scientific">Metabacillus lacus</name>
    <dbReference type="NCBI Taxonomy" id="1983721"/>
    <lineage>
        <taxon>Bacteria</taxon>
        <taxon>Bacillati</taxon>
        <taxon>Bacillota</taxon>
        <taxon>Bacilli</taxon>
        <taxon>Bacillales</taxon>
        <taxon>Bacillaceae</taxon>
        <taxon>Metabacillus</taxon>
    </lineage>
</organism>
<evidence type="ECO:0000313" key="5">
    <source>
        <dbReference type="Proteomes" id="UP000448867"/>
    </source>
</evidence>
<dbReference type="OrthoDB" id="1653576at2"/>
<dbReference type="PIRSF" id="PIRSF021292">
    <property type="entry name" value="Competence_ComGD"/>
    <property type="match status" value="1"/>
</dbReference>
<sequence length="146" mass="17015">MLLERAFTLIETLLVLSIFTVLLLLTAIHIQPIIEQKKVDHFFEQLEEDILFAQQYAMVNSHSMILYYGPAQRDYRIVKSGLKSEEVIKRELHQNMEIIPLTLSNHIIFNSAGNINSSGALQVKYKKRTFKVTFYLGRGRFRVEEL</sequence>
<feature type="transmembrane region" description="Helical" evidence="3">
    <location>
        <begin position="6"/>
        <end position="28"/>
    </location>
</feature>
<keyword evidence="3" id="KW-0472">Membrane</keyword>
<dbReference type="NCBIfam" id="TIGR02532">
    <property type="entry name" value="IV_pilin_GFxxxE"/>
    <property type="match status" value="1"/>
</dbReference>
<gene>
    <name evidence="4" type="ORF">GJU40_10690</name>
</gene>
<evidence type="ECO:0000313" key="4">
    <source>
        <dbReference type="EMBL" id="MRX72614.1"/>
    </source>
</evidence>
<dbReference type="InterPro" id="IPR016785">
    <property type="entry name" value="ComGD"/>
</dbReference>
<comment type="caution">
    <text evidence="4">The sequence shown here is derived from an EMBL/GenBank/DDBJ whole genome shotgun (WGS) entry which is preliminary data.</text>
</comment>
<keyword evidence="3" id="KW-1133">Transmembrane helix</keyword>
<dbReference type="Proteomes" id="UP000448867">
    <property type="component" value="Unassembled WGS sequence"/>
</dbReference>
<dbReference type="SUPFAM" id="SSF54523">
    <property type="entry name" value="Pili subunits"/>
    <property type="match status" value="1"/>
</dbReference>
<evidence type="ECO:0000256" key="3">
    <source>
        <dbReference type="SAM" id="Phobius"/>
    </source>
</evidence>
<comment type="subcellular location">
    <subcellularLocation>
        <location evidence="1">Cell surface</location>
    </subcellularLocation>
</comment>
<keyword evidence="3" id="KW-0812">Transmembrane</keyword>
<dbReference type="GO" id="GO:0030420">
    <property type="term" value="P:establishment of competence for transformation"/>
    <property type="evidence" value="ECO:0007669"/>
    <property type="project" value="UniProtKB-KW"/>
</dbReference>
<evidence type="ECO:0000256" key="2">
    <source>
        <dbReference type="ARBA" id="ARBA00023287"/>
    </source>
</evidence>
<dbReference type="GO" id="GO:0009986">
    <property type="term" value="C:cell surface"/>
    <property type="evidence" value="ECO:0007669"/>
    <property type="project" value="UniProtKB-SubCell"/>
</dbReference>
<dbReference type="InterPro" id="IPR012902">
    <property type="entry name" value="N_methyl_site"/>
</dbReference>